<dbReference type="InterPro" id="IPR008309">
    <property type="entry name" value="YdbL"/>
</dbReference>
<sequence length="118" mass="12625">MIAIRNLMLAGFAALMLAFSASVMAAHAGDPMIDAAKDQGLIGEQADGYLGAVTSLDAALKRKMDEINTRRRELYTQVASEQGQSLSTIAQISGKKLVEGESSGRYVYDDTGSWVKIP</sequence>
<organism evidence="2 3">
    <name type="scientific">Ponticaulis profundi</name>
    <dbReference type="NCBI Taxonomy" id="2665222"/>
    <lineage>
        <taxon>Bacteria</taxon>
        <taxon>Pseudomonadati</taxon>
        <taxon>Pseudomonadota</taxon>
        <taxon>Alphaproteobacteria</taxon>
        <taxon>Hyphomonadales</taxon>
        <taxon>Hyphomonadaceae</taxon>
        <taxon>Ponticaulis</taxon>
    </lineage>
</organism>
<proteinExistence type="predicted"/>
<feature type="chain" id="PRO_5047422134" evidence="1">
    <location>
        <begin position="26"/>
        <end position="118"/>
    </location>
</feature>
<keyword evidence="1" id="KW-0732">Signal</keyword>
<dbReference type="Proteomes" id="UP001596303">
    <property type="component" value="Unassembled WGS sequence"/>
</dbReference>
<dbReference type="RefSeq" id="WP_377374366.1">
    <property type="nucleotide sequence ID" value="NZ_JBHSSW010000002.1"/>
</dbReference>
<accession>A0ABW1S4Y8</accession>
<comment type="caution">
    <text evidence="2">The sequence shown here is derived from an EMBL/GenBank/DDBJ whole genome shotgun (WGS) entry which is preliminary data.</text>
</comment>
<feature type="signal peptide" evidence="1">
    <location>
        <begin position="1"/>
        <end position="25"/>
    </location>
</feature>
<evidence type="ECO:0000313" key="3">
    <source>
        <dbReference type="Proteomes" id="UP001596303"/>
    </source>
</evidence>
<name>A0ABW1S4Y8_9PROT</name>
<evidence type="ECO:0000256" key="1">
    <source>
        <dbReference type="SAM" id="SignalP"/>
    </source>
</evidence>
<evidence type="ECO:0000313" key="2">
    <source>
        <dbReference type="EMBL" id="MFC6196660.1"/>
    </source>
</evidence>
<gene>
    <name evidence="2" type="ORF">ACFQDM_01145</name>
</gene>
<dbReference type="Pfam" id="PF07027">
    <property type="entry name" value="DUF1318"/>
    <property type="match status" value="1"/>
</dbReference>
<keyword evidence="3" id="KW-1185">Reference proteome</keyword>
<protein>
    <submittedName>
        <fullName evidence="2">YdbL family protein</fullName>
    </submittedName>
</protein>
<dbReference type="EMBL" id="JBHSSW010000002">
    <property type="protein sequence ID" value="MFC6196660.1"/>
    <property type="molecule type" value="Genomic_DNA"/>
</dbReference>
<dbReference type="PIRSF" id="PIRSF025560">
    <property type="entry name" value="UCP025560"/>
    <property type="match status" value="1"/>
</dbReference>
<reference evidence="3" key="1">
    <citation type="journal article" date="2019" name="Int. J. Syst. Evol. Microbiol.">
        <title>The Global Catalogue of Microorganisms (GCM) 10K type strain sequencing project: providing services to taxonomists for standard genome sequencing and annotation.</title>
        <authorList>
            <consortium name="The Broad Institute Genomics Platform"/>
            <consortium name="The Broad Institute Genome Sequencing Center for Infectious Disease"/>
            <person name="Wu L."/>
            <person name="Ma J."/>
        </authorList>
    </citation>
    <scope>NUCLEOTIDE SEQUENCE [LARGE SCALE GENOMIC DNA]</scope>
    <source>
        <strain evidence="3">CGMCC-1.15741</strain>
    </source>
</reference>